<gene>
    <name evidence="3" type="ORF">ACFPPD_15140</name>
</gene>
<feature type="region of interest" description="Disordered" evidence="1">
    <location>
        <begin position="47"/>
        <end position="130"/>
    </location>
</feature>
<feature type="compositionally biased region" description="Low complexity" evidence="1">
    <location>
        <begin position="65"/>
        <end position="84"/>
    </location>
</feature>
<protein>
    <recommendedName>
        <fullName evidence="5">Lipoprotein</fullName>
    </recommendedName>
</protein>
<feature type="chain" id="PRO_5047540077" description="Lipoprotein" evidence="2">
    <location>
        <begin position="27"/>
        <end position="250"/>
    </location>
</feature>
<name>A0ABW0LXQ7_9BACL</name>
<reference evidence="4" key="1">
    <citation type="journal article" date="2019" name="Int. J. Syst. Evol. Microbiol.">
        <title>The Global Catalogue of Microorganisms (GCM) 10K type strain sequencing project: providing services to taxonomists for standard genome sequencing and annotation.</title>
        <authorList>
            <consortium name="The Broad Institute Genomics Platform"/>
            <consortium name="The Broad Institute Genome Sequencing Center for Infectious Disease"/>
            <person name="Wu L."/>
            <person name="Ma J."/>
        </authorList>
    </citation>
    <scope>NUCLEOTIDE SEQUENCE [LARGE SCALE GENOMIC DNA]</scope>
    <source>
        <strain evidence="4">CCUG 57113</strain>
    </source>
</reference>
<comment type="caution">
    <text evidence="3">The sequence shown here is derived from an EMBL/GenBank/DDBJ whole genome shotgun (WGS) entry which is preliminary data.</text>
</comment>
<feature type="compositionally biased region" description="Acidic residues" evidence="1">
    <location>
        <begin position="90"/>
        <end position="99"/>
    </location>
</feature>
<feature type="signal peptide" evidence="2">
    <location>
        <begin position="1"/>
        <end position="26"/>
    </location>
</feature>
<dbReference type="EMBL" id="JBHSMH010000049">
    <property type="protein sequence ID" value="MFC5470050.1"/>
    <property type="molecule type" value="Genomic_DNA"/>
</dbReference>
<evidence type="ECO:0000313" key="3">
    <source>
        <dbReference type="EMBL" id="MFC5470050.1"/>
    </source>
</evidence>
<keyword evidence="2" id="KW-0732">Signal</keyword>
<evidence type="ECO:0008006" key="5">
    <source>
        <dbReference type="Google" id="ProtNLM"/>
    </source>
</evidence>
<dbReference type="RefSeq" id="WP_209749400.1">
    <property type="nucleotide sequence ID" value="NZ_JBHSMH010000049.1"/>
</dbReference>
<evidence type="ECO:0000256" key="1">
    <source>
        <dbReference type="SAM" id="MobiDB-lite"/>
    </source>
</evidence>
<dbReference type="Proteomes" id="UP001596105">
    <property type="component" value="Unassembled WGS sequence"/>
</dbReference>
<evidence type="ECO:0000313" key="4">
    <source>
        <dbReference type="Proteomes" id="UP001596105"/>
    </source>
</evidence>
<accession>A0ABW0LXQ7</accession>
<sequence length="250" mass="25849">MTNHAAIRLKLGAVLLLSAALVSCSATPPDAVSSIPPTNLETAVHTDMPIAGPADGDAAPDRFGDPAPLSSAPEASPDPSAPAGGQAGTSDEEESDPSDAAEASKLDSPPPKADSAKESTYNPKAPSLANVKLGDSDKTIVKKYGLPIETYPLPGDDRTIVIWEYDGLSVGFDEAFAVVYVEVYAETAKTNIRGLKLGMDGADAAKLLGIPIDGMTNVLTAKVAGGWMKIDLDPDSRAVLTIRLLTPEGR</sequence>
<feature type="compositionally biased region" description="Low complexity" evidence="1">
    <location>
        <begin position="47"/>
        <end position="57"/>
    </location>
</feature>
<organism evidence="3 4">
    <name type="scientific">Cohnella suwonensis</name>
    <dbReference type="NCBI Taxonomy" id="696072"/>
    <lineage>
        <taxon>Bacteria</taxon>
        <taxon>Bacillati</taxon>
        <taxon>Bacillota</taxon>
        <taxon>Bacilli</taxon>
        <taxon>Bacillales</taxon>
        <taxon>Paenibacillaceae</taxon>
        <taxon>Cohnella</taxon>
    </lineage>
</organism>
<proteinExistence type="predicted"/>
<evidence type="ECO:0000256" key="2">
    <source>
        <dbReference type="SAM" id="SignalP"/>
    </source>
</evidence>
<keyword evidence="4" id="KW-1185">Reference proteome</keyword>